<keyword evidence="6" id="KW-0067">ATP-binding</keyword>
<evidence type="ECO:0000256" key="7">
    <source>
        <dbReference type="SAM" id="MobiDB-lite"/>
    </source>
</evidence>
<evidence type="ECO:0000256" key="1">
    <source>
        <dbReference type="ARBA" id="ARBA00012409"/>
    </source>
</evidence>
<dbReference type="GO" id="GO:0004693">
    <property type="term" value="F:cyclin-dependent protein serine/threonine kinase activity"/>
    <property type="evidence" value="ECO:0007669"/>
    <property type="project" value="TreeGrafter"/>
</dbReference>
<keyword evidence="9" id="KW-1185">Reference proteome</keyword>
<dbReference type="SUPFAM" id="SSF56112">
    <property type="entry name" value="Protein kinase-like (PK-like)"/>
    <property type="match status" value="1"/>
</dbReference>
<keyword evidence="2" id="KW-0723">Serine/threonine-protein kinase</keyword>
<dbReference type="PANTHER" id="PTHR24056:SF0">
    <property type="entry name" value="CYCLIN-DEPENDENT KINASE 7"/>
    <property type="match status" value="1"/>
</dbReference>
<dbReference type="InterPro" id="IPR011009">
    <property type="entry name" value="Kinase-like_dom_sf"/>
</dbReference>
<name>A0A1R1Y6I4_9FUNG</name>
<dbReference type="Proteomes" id="UP000187283">
    <property type="component" value="Unassembled WGS sequence"/>
</dbReference>
<dbReference type="STRING" id="133412.A0A1R1Y6I4"/>
<evidence type="ECO:0000256" key="2">
    <source>
        <dbReference type="ARBA" id="ARBA00022527"/>
    </source>
</evidence>
<dbReference type="GO" id="GO:0070985">
    <property type="term" value="C:transcription factor TFIIK complex"/>
    <property type="evidence" value="ECO:0007669"/>
    <property type="project" value="TreeGrafter"/>
</dbReference>
<dbReference type="EMBL" id="LSSN01000728">
    <property type="protein sequence ID" value="OMJ22587.1"/>
    <property type="molecule type" value="Genomic_DNA"/>
</dbReference>
<sequence>MLRTPYLAGETDVGQLNTIFRARGTPTEEDWPGLTKLPDYIEMKSYPKVVSSTLFTATDATSIDLLDKMLIFNPSARITAKQALSHAYFSSAPAPTHHSKLPMITKPIVETENEKEERKRKLAEDEPSGVSKKLDFSL</sequence>
<gene>
    <name evidence="8" type="ORF">AYI70_g2796</name>
</gene>
<evidence type="ECO:0000256" key="4">
    <source>
        <dbReference type="ARBA" id="ARBA00022741"/>
    </source>
</evidence>
<dbReference type="OrthoDB" id="1732493at2759"/>
<evidence type="ECO:0000256" key="5">
    <source>
        <dbReference type="ARBA" id="ARBA00022777"/>
    </source>
</evidence>
<feature type="compositionally biased region" description="Basic and acidic residues" evidence="7">
    <location>
        <begin position="115"/>
        <end position="124"/>
    </location>
</feature>
<dbReference type="GO" id="GO:0005524">
    <property type="term" value="F:ATP binding"/>
    <property type="evidence" value="ECO:0007669"/>
    <property type="project" value="UniProtKB-KW"/>
</dbReference>
<organism evidence="8 9">
    <name type="scientific">Smittium culicis</name>
    <dbReference type="NCBI Taxonomy" id="133412"/>
    <lineage>
        <taxon>Eukaryota</taxon>
        <taxon>Fungi</taxon>
        <taxon>Fungi incertae sedis</taxon>
        <taxon>Zoopagomycota</taxon>
        <taxon>Kickxellomycotina</taxon>
        <taxon>Harpellomycetes</taxon>
        <taxon>Harpellales</taxon>
        <taxon>Legeriomycetaceae</taxon>
        <taxon>Smittium</taxon>
    </lineage>
</organism>
<dbReference type="GO" id="GO:0045944">
    <property type="term" value="P:positive regulation of transcription by RNA polymerase II"/>
    <property type="evidence" value="ECO:0007669"/>
    <property type="project" value="TreeGrafter"/>
</dbReference>
<dbReference type="GO" id="GO:0005737">
    <property type="term" value="C:cytoplasm"/>
    <property type="evidence" value="ECO:0007669"/>
    <property type="project" value="TreeGrafter"/>
</dbReference>
<comment type="caution">
    <text evidence="8">The sequence shown here is derived from an EMBL/GenBank/DDBJ whole genome shotgun (WGS) entry which is preliminary data.</text>
</comment>
<dbReference type="GO" id="GO:0008353">
    <property type="term" value="F:RNA polymerase II CTD heptapeptide repeat kinase activity"/>
    <property type="evidence" value="ECO:0007669"/>
    <property type="project" value="UniProtKB-EC"/>
</dbReference>
<feature type="region of interest" description="Disordered" evidence="7">
    <location>
        <begin position="98"/>
        <end position="138"/>
    </location>
</feature>
<keyword evidence="3" id="KW-0808">Transferase</keyword>
<evidence type="ECO:0000313" key="9">
    <source>
        <dbReference type="Proteomes" id="UP000187283"/>
    </source>
</evidence>
<dbReference type="PANTHER" id="PTHR24056">
    <property type="entry name" value="CELL DIVISION PROTEIN KINASE"/>
    <property type="match status" value="1"/>
</dbReference>
<evidence type="ECO:0000313" key="8">
    <source>
        <dbReference type="EMBL" id="OMJ22587.1"/>
    </source>
</evidence>
<evidence type="ECO:0000256" key="3">
    <source>
        <dbReference type="ARBA" id="ARBA00022679"/>
    </source>
</evidence>
<reference evidence="8 9" key="1">
    <citation type="submission" date="2017-01" db="EMBL/GenBank/DDBJ databases">
        <authorList>
            <person name="Mah S.A."/>
            <person name="Swanson W.J."/>
            <person name="Moy G.W."/>
            <person name="Vacquier V.D."/>
        </authorList>
    </citation>
    <scope>NUCLEOTIDE SEQUENCE [LARGE SCALE GENOMIC DNA]</scope>
    <source>
        <strain evidence="8 9">GSMNP</strain>
    </source>
</reference>
<dbReference type="Gene3D" id="1.10.510.10">
    <property type="entry name" value="Transferase(Phosphotransferase) domain 1"/>
    <property type="match status" value="1"/>
</dbReference>
<keyword evidence="5 8" id="KW-0418">Kinase</keyword>
<proteinExistence type="predicted"/>
<accession>A0A1R1Y6I4</accession>
<dbReference type="InterPro" id="IPR050108">
    <property type="entry name" value="CDK"/>
</dbReference>
<evidence type="ECO:0000256" key="6">
    <source>
        <dbReference type="ARBA" id="ARBA00022840"/>
    </source>
</evidence>
<dbReference type="EC" id="2.7.11.23" evidence="1"/>
<keyword evidence="4" id="KW-0547">Nucleotide-binding</keyword>
<protein>
    <recommendedName>
        <fullName evidence="1">[RNA-polymerase]-subunit kinase</fullName>
        <ecNumber evidence="1">2.7.11.23</ecNumber>
    </recommendedName>
</protein>
<dbReference type="AlphaFoldDB" id="A0A1R1Y6I4"/>